<name>A0AAW2VIV7_SESRA</name>
<evidence type="ECO:0000259" key="2">
    <source>
        <dbReference type="Pfam" id="PF14244"/>
    </source>
</evidence>
<feature type="region of interest" description="Disordered" evidence="1">
    <location>
        <begin position="1"/>
        <end position="20"/>
    </location>
</feature>
<dbReference type="EMBL" id="JACGWJ010000003">
    <property type="protein sequence ID" value="KAL0429123.1"/>
    <property type="molecule type" value="Genomic_DNA"/>
</dbReference>
<reference evidence="3" key="1">
    <citation type="submission" date="2020-06" db="EMBL/GenBank/DDBJ databases">
        <authorList>
            <person name="Li T."/>
            <person name="Hu X."/>
            <person name="Zhang T."/>
            <person name="Song X."/>
            <person name="Zhang H."/>
            <person name="Dai N."/>
            <person name="Sheng W."/>
            <person name="Hou X."/>
            <person name="Wei L."/>
        </authorList>
    </citation>
    <scope>NUCLEOTIDE SEQUENCE</scope>
    <source>
        <strain evidence="3">G02</strain>
        <tissue evidence="3">Leaf</tissue>
    </source>
</reference>
<protein>
    <recommendedName>
        <fullName evidence="2">Retrotransposon Copia-like N-terminal domain-containing protein</fullName>
    </recommendedName>
</protein>
<dbReference type="PANTHER" id="PTHR37610:SF40">
    <property type="entry name" value="OS01G0909600 PROTEIN"/>
    <property type="match status" value="1"/>
</dbReference>
<dbReference type="AlphaFoldDB" id="A0AAW2VIV7"/>
<accession>A0AAW2VIV7</accession>
<dbReference type="PANTHER" id="PTHR37610">
    <property type="entry name" value="CCHC-TYPE DOMAIN-CONTAINING PROTEIN"/>
    <property type="match status" value="1"/>
</dbReference>
<organism evidence="3">
    <name type="scientific">Sesamum radiatum</name>
    <name type="common">Black benniseed</name>
    <dbReference type="NCBI Taxonomy" id="300843"/>
    <lineage>
        <taxon>Eukaryota</taxon>
        <taxon>Viridiplantae</taxon>
        <taxon>Streptophyta</taxon>
        <taxon>Embryophyta</taxon>
        <taxon>Tracheophyta</taxon>
        <taxon>Spermatophyta</taxon>
        <taxon>Magnoliopsida</taxon>
        <taxon>eudicotyledons</taxon>
        <taxon>Gunneridae</taxon>
        <taxon>Pentapetalae</taxon>
        <taxon>asterids</taxon>
        <taxon>lamiids</taxon>
        <taxon>Lamiales</taxon>
        <taxon>Pedaliaceae</taxon>
        <taxon>Sesamum</taxon>
    </lineage>
</organism>
<evidence type="ECO:0000256" key="1">
    <source>
        <dbReference type="SAM" id="MobiDB-lite"/>
    </source>
</evidence>
<reference evidence="3" key="2">
    <citation type="journal article" date="2024" name="Plant">
        <title>Genomic evolution and insights into agronomic trait innovations of Sesamum species.</title>
        <authorList>
            <person name="Miao H."/>
            <person name="Wang L."/>
            <person name="Qu L."/>
            <person name="Liu H."/>
            <person name="Sun Y."/>
            <person name="Le M."/>
            <person name="Wang Q."/>
            <person name="Wei S."/>
            <person name="Zheng Y."/>
            <person name="Lin W."/>
            <person name="Duan Y."/>
            <person name="Cao H."/>
            <person name="Xiong S."/>
            <person name="Wang X."/>
            <person name="Wei L."/>
            <person name="Li C."/>
            <person name="Ma Q."/>
            <person name="Ju M."/>
            <person name="Zhao R."/>
            <person name="Li G."/>
            <person name="Mu C."/>
            <person name="Tian Q."/>
            <person name="Mei H."/>
            <person name="Zhang T."/>
            <person name="Gao T."/>
            <person name="Zhang H."/>
        </authorList>
    </citation>
    <scope>NUCLEOTIDE SEQUENCE</scope>
    <source>
        <strain evidence="3">G02</strain>
    </source>
</reference>
<sequence length="161" mass="17611">MAGKNAEEEGSSAEGKSSEWSERLKLHGGDHPGMSLVSVPLDGSNYLSWSQSVRLALGAKQKLGFIDGTCDKPTENKAELEQWQRVDCMVVSWLLNSISKDIAEAFLYTTSAQDLWKELATRFGESNGPCCMTFGNKLALSFKVICPYPPILLSSRNCGTN</sequence>
<comment type="caution">
    <text evidence="3">The sequence shown here is derived from an EMBL/GenBank/DDBJ whole genome shotgun (WGS) entry which is preliminary data.</text>
</comment>
<dbReference type="InterPro" id="IPR029472">
    <property type="entry name" value="Copia-like_N"/>
</dbReference>
<evidence type="ECO:0000313" key="3">
    <source>
        <dbReference type="EMBL" id="KAL0429123.1"/>
    </source>
</evidence>
<gene>
    <name evidence="3" type="ORF">Sradi_0538300</name>
</gene>
<proteinExistence type="predicted"/>
<dbReference type="Pfam" id="PF14244">
    <property type="entry name" value="Retrotran_gag_3"/>
    <property type="match status" value="1"/>
</dbReference>
<feature type="domain" description="Retrotransposon Copia-like N-terminal" evidence="2">
    <location>
        <begin position="27"/>
        <end position="74"/>
    </location>
</feature>